<evidence type="ECO:0000313" key="2">
    <source>
        <dbReference type="Ensembl" id="ENSSDUP00000030696.1"/>
    </source>
</evidence>
<dbReference type="AlphaFoldDB" id="A0A3B4VIB5"/>
<dbReference type="GeneTree" id="ENSGT01050000245166"/>
<dbReference type="Gene3D" id="3.40.50.12690">
    <property type="match status" value="1"/>
</dbReference>
<organism evidence="2 3">
    <name type="scientific">Seriola dumerili</name>
    <name type="common">Greater amberjack</name>
    <name type="synonym">Caranx dumerili</name>
    <dbReference type="NCBI Taxonomy" id="41447"/>
    <lineage>
        <taxon>Eukaryota</taxon>
        <taxon>Metazoa</taxon>
        <taxon>Chordata</taxon>
        <taxon>Craniata</taxon>
        <taxon>Vertebrata</taxon>
        <taxon>Euteleostomi</taxon>
        <taxon>Actinopterygii</taxon>
        <taxon>Neopterygii</taxon>
        <taxon>Teleostei</taxon>
        <taxon>Neoteleostei</taxon>
        <taxon>Acanthomorphata</taxon>
        <taxon>Carangaria</taxon>
        <taxon>Carangiformes</taxon>
        <taxon>Carangidae</taxon>
        <taxon>Seriola</taxon>
    </lineage>
</organism>
<dbReference type="Ensembl" id="ENSSDUT00000031231.1">
    <property type="protein sequence ID" value="ENSSDUP00000030696.1"/>
    <property type="gene ID" value="ENSSDUG00000022105.1"/>
</dbReference>
<keyword evidence="3" id="KW-1185">Reference proteome</keyword>
<feature type="compositionally biased region" description="Basic and acidic residues" evidence="1">
    <location>
        <begin position="44"/>
        <end position="54"/>
    </location>
</feature>
<proteinExistence type="predicted"/>
<accession>A0A3B4VIB5</accession>
<feature type="region of interest" description="Disordered" evidence="1">
    <location>
        <begin position="19"/>
        <end position="56"/>
    </location>
</feature>
<reference evidence="2" key="2">
    <citation type="submission" date="2025-09" db="UniProtKB">
        <authorList>
            <consortium name="Ensembl"/>
        </authorList>
    </citation>
    <scope>IDENTIFICATION</scope>
</reference>
<dbReference type="SUPFAM" id="SSF52266">
    <property type="entry name" value="SGNH hydrolase"/>
    <property type="match status" value="1"/>
</dbReference>
<protein>
    <submittedName>
        <fullName evidence="2">Uncharacterized protein</fullName>
    </submittedName>
</protein>
<evidence type="ECO:0000313" key="3">
    <source>
        <dbReference type="Proteomes" id="UP000261420"/>
    </source>
</evidence>
<name>A0A3B4VIB5_SERDU</name>
<evidence type="ECO:0000256" key="1">
    <source>
        <dbReference type="SAM" id="MobiDB-lite"/>
    </source>
</evidence>
<dbReference type="Proteomes" id="UP000261420">
    <property type="component" value="Unplaced"/>
</dbReference>
<dbReference type="Gene3D" id="3.40.50.12700">
    <property type="match status" value="1"/>
</dbReference>
<sequence length="189" mass="21270">PPSAPINELVKAAMLKLSQTTRPKGDPGSLSDDLDNLSSSHSRVRTESKSERLQGKLTPGPQTVILGDCAVKDLRSIILHIMAAHPNVKNLILHIGTNDVVKQQSEVLKQVFIDLLYTVSSLNAEVVERFSRLLALNTWLLVACTIHLLHFIHNFNFFWDRRYLFKADGLFLTIEFLLSSYISKYLQAT</sequence>
<reference evidence="2" key="1">
    <citation type="submission" date="2025-08" db="UniProtKB">
        <authorList>
            <consortium name="Ensembl"/>
        </authorList>
    </citation>
    <scope>IDENTIFICATION</scope>
</reference>